<gene>
    <name evidence="1" type="ORF">BV22DRAFT_1028648</name>
</gene>
<dbReference type="Proteomes" id="UP000790709">
    <property type="component" value="Unassembled WGS sequence"/>
</dbReference>
<reference evidence="1" key="1">
    <citation type="journal article" date="2021" name="New Phytol.">
        <title>Evolutionary innovations through gain and loss of genes in the ectomycorrhizal Boletales.</title>
        <authorList>
            <person name="Wu G."/>
            <person name="Miyauchi S."/>
            <person name="Morin E."/>
            <person name="Kuo A."/>
            <person name="Drula E."/>
            <person name="Varga T."/>
            <person name="Kohler A."/>
            <person name="Feng B."/>
            <person name="Cao Y."/>
            <person name="Lipzen A."/>
            <person name="Daum C."/>
            <person name="Hundley H."/>
            <person name="Pangilinan J."/>
            <person name="Johnson J."/>
            <person name="Barry K."/>
            <person name="LaButti K."/>
            <person name="Ng V."/>
            <person name="Ahrendt S."/>
            <person name="Min B."/>
            <person name="Choi I.G."/>
            <person name="Park H."/>
            <person name="Plett J.M."/>
            <person name="Magnuson J."/>
            <person name="Spatafora J.W."/>
            <person name="Nagy L.G."/>
            <person name="Henrissat B."/>
            <person name="Grigoriev I.V."/>
            <person name="Yang Z.L."/>
            <person name="Xu J."/>
            <person name="Martin F.M."/>
        </authorList>
    </citation>
    <scope>NUCLEOTIDE SEQUENCE</scope>
    <source>
        <strain evidence="1">KUC20120723A-06</strain>
    </source>
</reference>
<comment type="caution">
    <text evidence="1">The sequence shown here is derived from an EMBL/GenBank/DDBJ whole genome shotgun (WGS) entry which is preliminary data.</text>
</comment>
<protein>
    <submittedName>
        <fullName evidence="1">Uncharacterized protein</fullName>
    </submittedName>
</protein>
<evidence type="ECO:0000313" key="1">
    <source>
        <dbReference type="EMBL" id="KAH7930146.1"/>
    </source>
</evidence>
<sequence>MWDLVDMLSFLWSPLLFCRTQDHSKLVCDHTNGVPIPSVAWRYFGNDGIVGYVVLKRSRRVRCQCTVDKP</sequence>
<proteinExistence type="predicted"/>
<organism evidence="1 2">
    <name type="scientific">Leucogyrophana mollusca</name>
    <dbReference type="NCBI Taxonomy" id="85980"/>
    <lineage>
        <taxon>Eukaryota</taxon>
        <taxon>Fungi</taxon>
        <taxon>Dikarya</taxon>
        <taxon>Basidiomycota</taxon>
        <taxon>Agaricomycotina</taxon>
        <taxon>Agaricomycetes</taxon>
        <taxon>Agaricomycetidae</taxon>
        <taxon>Boletales</taxon>
        <taxon>Boletales incertae sedis</taxon>
        <taxon>Leucogyrophana</taxon>
    </lineage>
</organism>
<evidence type="ECO:0000313" key="2">
    <source>
        <dbReference type="Proteomes" id="UP000790709"/>
    </source>
</evidence>
<dbReference type="EMBL" id="MU266334">
    <property type="protein sequence ID" value="KAH7930146.1"/>
    <property type="molecule type" value="Genomic_DNA"/>
</dbReference>
<name>A0ACB8BX67_9AGAM</name>
<keyword evidence="2" id="KW-1185">Reference proteome</keyword>
<accession>A0ACB8BX67</accession>